<dbReference type="PANTHER" id="PTHR14633:SF3">
    <property type="entry name" value="LITTLE ELONGATION COMPLEX SUBUNIT 2"/>
    <property type="match status" value="1"/>
</dbReference>
<feature type="region of interest" description="Disordered" evidence="1">
    <location>
        <begin position="552"/>
        <end position="591"/>
    </location>
</feature>
<dbReference type="Pfam" id="PF10505">
    <property type="entry name" value="NARG2_C"/>
    <property type="match status" value="1"/>
</dbReference>
<feature type="compositionally biased region" description="Basic and acidic residues" evidence="1">
    <location>
        <begin position="450"/>
        <end position="467"/>
    </location>
</feature>
<reference evidence="3" key="1">
    <citation type="journal article" date="2023" name="Science">
        <title>Genome structures resolve the early diversification of teleost fishes.</title>
        <authorList>
            <person name="Parey E."/>
            <person name="Louis A."/>
            <person name="Montfort J."/>
            <person name="Bouchez O."/>
            <person name="Roques C."/>
            <person name="Iampietro C."/>
            <person name="Lluch J."/>
            <person name="Castinel A."/>
            <person name="Donnadieu C."/>
            <person name="Desvignes T."/>
            <person name="Floi Bucao C."/>
            <person name="Jouanno E."/>
            <person name="Wen M."/>
            <person name="Mejri S."/>
            <person name="Dirks R."/>
            <person name="Jansen H."/>
            <person name="Henkel C."/>
            <person name="Chen W.J."/>
            <person name="Zahm M."/>
            <person name="Cabau C."/>
            <person name="Klopp C."/>
            <person name="Thompson A.W."/>
            <person name="Robinson-Rechavi M."/>
            <person name="Braasch I."/>
            <person name="Lecointre G."/>
            <person name="Bobe J."/>
            <person name="Postlethwait J.H."/>
            <person name="Berthelot C."/>
            <person name="Roest Crollius H."/>
            <person name="Guiguen Y."/>
        </authorList>
    </citation>
    <scope>NUCLEOTIDE SEQUENCE</scope>
    <source>
        <strain evidence="3">WJC10195</strain>
    </source>
</reference>
<feature type="domain" description="Little elongation complex subunit 2 C-terminal" evidence="2">
    <location>
        <begin position="616"/>
        <end position="820"/>
    </location>
</feature>
<evidence type="ECO:0000256" key="1">
    <source>
        <dbReference type="SAM" id="MobiDB-lite"/>
    </source>
</evidence>
<protein>
    <recommendedName>
        <fullName evidence="2">Little elongation complex subunit 2 C-terminal domain-containing protein</fullName>
    </recommendedName>
</protein>
<feature type="region of interest" description="Disordered" evidence="1">
    <location>
        <begin position="400"/>
        <end position="533"/>
    </location>
</feature>
<organism evidence="3 4">
    <name type="scientific">Synaphobranchus kaupii</name>
    <name type="common">Kaup's arrowtooth eel</name>
    <dbReference type="NCBI Taxonomy" id="118154"/>
    <lineage>
        <taxon>Eukaryota</taxon>
        <taxon>Metazoa</taxon>
        <taxon>Chordata</taxon>
        <taxon>Craniata</taxon>
        <taxon>Vertebrata</taxon>
        <taxon>Euteleostomi</taxon>
        <taxon>Actinopterygii</taxon>
        <taxon>Neopterygii</taxon>
        <taxon>Teleostei</taxon>
        <taxon>Anguilliformes</taxon>
        <taxon>Synaphobranchidae</taxon>
        <taxon>Synaphobranchus</taxon>
    </lineage>
</organism>
<dbReference type="AlphaFoldDB" id="A0A9Q1IHR2"/>
<feature type="region of interest" description="Disordered" evidence="1">
    <location>
        <begin position="818"/>
        <end position="876"/>
    </location>
</feature>
<dbReference type="GO" id="GO:0042795">
    <property type="term" value="P:snRNA transcription by RNA polymerase II"/>
    <property type="evidence" value="ECO:0007669"/>
    <property type="project" value="TreeGrafter"/>
</dbReference>
<proteinExistence type="predicted"/>
<gene>
    <name evidence="3" type="ORF">SKAU_G00348800</name>
</gene>
<evidence type="ECO:0000313" key="3">
    <source>
        <dbReference type="EMBL" id="KAJ8340247.1"/>
    </source>
</evidence>
<accession>A0A9Q1IHR2</accession>
<evidence type="ECO:0000313" key="4">
    <source>
        <dbReference type="Proteomes" id="UP001152622"/>
    </source>
</evidence>
<keyword evidence="4" id="KW-1185">Reference proteome</keyword>
<dbReference type="OrthoDB" id="6288737at2759"/>
<feature type="compositionally biased region" description="Basic residues" evidence="1">
    <location>
        <begin position="852"/>
        <end position="865"/>
    </location>
</feature>
<feature type="compositionally biased region" description="Low complexity" evidence="1">
    <location>
        <begin position="504"/>
        <end position="519"/>
    </location>
</feature>
<feature type="compositionally biased region" description="Low complexity" evidence="1">
    <location>
        <begin position="579"/>
        <end position="588"/>
    </location>
</feature>
<dbReference type="Proteomes" id="UP001152622">
    <property type="component" value="Chromosome 16"/>
</dbReference>
<dbReference type="GO" id="GO:0008023">
    <property type="term" value="C:transcription elongation factor complex"/>
    <property type="evidence" value="ECO:0007669"/>
    <property type="project" value="InterPro"/>
</dbReference>
<sequence length="876" mass="96850">MELAWEDLHCSGTVGFSRDLYEKYSLAPNVKELWTLAQSRSPVKVEVKSEPKVENDNNKPDCAPPLVLEKTTTHENARETFPEPRVPFPCFSRMTFKEQSSYMRWLTQKLLPSSFSESDDFSLLQEHVNIETSEFMKYLQDVAKICADDYNYMSQGAALYSEECLRASLEMVKNFPQVYLSHEITSITGGKFNPGLSLNFEKQLLALGNMKLVRLFKNLPKNVQLPEDCESVSSVTPPVKKASLTHTGISNDLNAAKLYARYEPHVCMTRQAFVRLLNNHGPEYSDQWEIPIWVKMTSGKDPRKEVYIDSPLVKTEMTVREKSQLFHEESLKLALKKTVQKNVQELQLNTPTSESQRSLISFNNDSDNFESDLADLETFGESASSNPSGSGVKPALAVVKGPAQVRPPARKKLKCELPAERPSDLSSSADSDEERLVIDAPPSPRSRSAVTDRPKPLSTPAKKEHAPLSDSVLDTPSSRSSEGVPDPLETTSPSPIPDTPRSPSPEQSRQAQSSSASPATKRTGRRAAPRASRDCDQLGQILQMQSALLKPIPDSAQDPVSSPPRGATKEANRGPVQGASACSASTATGPVNNQTTAQYKRLLSEELLVCAEDELNYESPEEGNVLYCLYSLQDVLMMVRSSVPMAVKKPYMTGLAPAHILPKLEYQLCYGMEYLTKSEVCQFWAEKQLHSNTFSYVGHIEALTSKLVMLEELTPKKMGNASCAFVPAKSLNILHNLLKKVVGFQEGRYLLCHKAGESLVTILKASEGPTVARATYDLHQAHSHLPQAPPNGPIPWVPVDPTHVRPFHRRYNRIPCTFPPKMAFQANRPKTKKGKGKAPGAQGPPGTPHGPANRKGKNATPKHRQQGAQMSGNDEP</sequence>
<dbReference type="InterPro" id="IPR019535">
    <property type="entry name" value="ICE2_C"/>
</dbReference>
<feature type="compositionally biased region" description="Polar residues" evidence="1">
    <location>
        <begin position="472"/>
        <end position="481"/>
    </location>
</feature>
<feature type="compositionally biased region" description="Polar residues" evidence="1">
    <location>
        <begin position="866"/>
        <end position="876"/>
    </location>
</feature>
<dbReference type="GO" id="GO:0042796">
    <property type="term" value="P:snRNA transcription by RNA polymerase III"/>
    <property type="evidence" value="ECO:0007669"/>
    <property type="project" value="TreeGrafter"/>
</dbReference>
<evidence type="ECO:0000259" key="2">
    <source>
        <dbReference type="Pfam" id="PF10505"/>
    </source>
</evidence>
<comment type="caution">
    <text evidence="3">The sequence shown here is derived from an EMBL/GenBank/DDBJ whole genome shotgun (WGS) entry which is preliminary data.</text>
</comment>
<name>A0A9Q1IHR2_SYNKA</name>
<dbReference type="EMBL" id="JAINUF010000016">
    <property type="protein sequence ID" value="KAJ8340247.1"/>
    <property type="molecule type" value="Genomic_DNA"/>
</dbReference>
<dbReference type="GO" id="GO:0045945">
    <property type="term" value="P:positive regulation of transcription by RNA polymerase III"/>
    <property type="evidence" value="ECO:0007669"/>
    <property type="project" value="TreeGrafter"/>
</dbReference>
<dbReference type="PANTHER" id="PTHR14633">
    <property type="entry name" value="LITTLE ELONGATION COMPLEX SUBUNIT 2"/>
    <property type="match status" value="1"/>
</dbReference>
<feature type="compositionally biased region" description="Basic and acidic residues" evidence="1">
    <location>
        <begin position="414"/>
        <end position="423"/>
    </location>
</feature>
<feature type="compositionally biased region" description="Pro residues" evidence="1">
    <location>
        <begin position="494"/>
        <end position="503"/>
    </location>
</feature>